<dbReference type="EMBL" id="CP060711">
    <property type="protein sequence ID" value="QNN46312.1"/>
    <property type="molecule type" value="Genomic_DNA"/>
</dbReference>
<keyword evidence="2" id="KW-1185">Reference proteome</keyword>
<accession>A0A7G9QSI7</accession>
<gene>
    <name evidence="1" type="ORF">H9L17_14255</name>
</gene>
<dbReference type="KEGG" id="tbv:H9L17_14255"/>
<name>A0A7G9QSI7_9GAMM</name>
<proteinExistence type="predicted"/>
<organism evidence="1 2">
    <name type="scientific">Thermomonas brevis</name>
    <dbReference type="NCBI Taxonomy" id="215691"/>
    <lineage>
        <taxon>Bacteria</taxon>
        <taxon>Pseudomonadati</taxon>
        <taxon>Pseudomonadota</taxon>
        <taxon>Gammaproteobacteria</taxon>
        <taxon>Lysobacterales</taxon>
        <taxon>Lysobacteraceae</taxon>
        <taxon>Thermomonas</taxon>
    </lineage>
</organism>
<evidence type="ECO:0000313" key="2">
    <source>
        <dbReference type="Proteomes" id="UP000515977"/>
    </source>
</evidence>
<dbReference type="Proteomes" id="UP000515977">
    <property type="component" value="Chromosome"/>
</dbReference>
<dbReference type="AlphaFoldDB" id="A0A7G9QSI7"/>
<reference evidence="1 2" key="1">
    <citation type="submission" date="2020-08" db="EMBL/GenBank/DDBJ databases">
        <title>Genome sequence of Thermomonas brevis KACC 16975T.</title>
        <authorList>
            <person name="Hyun D.-W."/>
            <person name="Bae J.-W."/>
        </authorList>
    </citation>
    <scope>NUCLEOTIDE SEQUENCE [LARGE SCALE GENOMIC DNA]</scope>
    <source>
        <strain evidence="1 2">KACC 16975</strain>
    </source>
</reference>
<protein>
    <submittedName>
        <fullName evidence="1">Uncharacterized protein</fullName>
    </submittedName>
</protein>
<sequence length="186" mass="19990">MLLPYQNQAEMGGALLANFAAGAGLAKYGSYHLKFELPSPGTLYSNPIPIKIVGNFSLEEAAVAGRTYSGGAYGRLSAERGVIERHHAPADSVSPYTTYGGPAIQMDYADHFLTSSHGSQGLAGAIYRSEVKQLIDVGNFRGAMAKEIWDIRRVSVQSSGVTTKYNAATREMLEYAYGKGYLKKGP</sequence>
<dbReference type="RefSeq" id="WP_187570078.1">
    <property type="nucleotide sequence ID" value="NZ_CP060711.1"/>
</dbReference>
<evidence type="ECO:0000313" key="1">
    <source>
        <dbReference type="EMBL" id="QNN46312.1"/>
    </source>
</evidence>